<dbReference type="SUPFAM" id="SSF51679">
    <property type="entry name" value="Bacterial luciferase-like"/>
    <property type="match status" value="1"/>
</dbReference>
<dbReference type="Gene3D" id="3.20.20.30">
    <property type="entry name" value="Luciferase-like domain"/>
    <property type="match status" value="1"/>
</dbReference>
<dbReference type="PANTHER" id="PTHR30137">
    <property type="entry name" value="LUCIFERASE-LIKE MONOOXYGENASE"/>
    <property type="match status" value="1"/>
</dbReference>
<dbReference type="EMBL" id="PUEJ01000011">
    <property type="protein sequence ID" value="PRH84828.1"/>
    <property type="molecule type" value="Genomic_DNA"/>
</dbReference>
<evidence type="ECO:0000313" key="3">
    <source>
        <dbReference type="Proteomes" id="UP000237682"/>
    </source>
</evidence>
<dbReference type="GO" id="GO:0005829">
    <property type="term" value="C:cytosol"/>
    <property type="evidence" value="ECO:0007669"/>
    <property type="project" value="TreeGrafter"/>
</dbReference>
<feature type="domain" description="Luciferase-like" evidence="1">
    <location>
        <begin position="16"/>
        <end position="258"/>
    </location>
</feature>
<evidence type="ECO:0000259" key="1">
    <source>
        <dbReference type="Pfam" id="PF00296"/>
    </source>
</evidence>
<keyword evidence="3" id="KW-1185">Reference proteome</keyword>
<dbReference type="Pfam" id="PF00296">
    <property type="entry name" value="Bac_luciferase"/>
    <property type="match status" value="1"/>
</dbReference>
<dbReference type="InterPro" id="IPR036661">
    <property type="entry name" value="Luciferase-like_sf"/>
</dbReference>
<dbReference type="RefSeq" id="WP_105864818.1">
    <property type="nucleotide sequence ID" value="NZ_PUEJ01000011.1"/>
</dbReference>
<dbReference type="InterPro" id="IPR050766">
    <property type="entry name" value="Bact_Lucif_Oxidored"/>
</dbReference>
<organism evidence="2 3">
    <name type="scientific">Labrys okinawensis</name>
    <dbReference type="NCBI Taxonomy" id="346911"/>
    <lineage>
        <taxon>Bacteria</taxon>
        <taxon>Pseudomonadati</taxon>
        <taxon>Pseudomonadota</taxon>
        <taxon>Alphaproteobacteria</taxon>
        <taxon>Hyphomicrobiales</taxon>
        <taxon>Xanthobacteraceae</taxon>
        <taxon>Labrys</taxon>
    </lineage>
</organism>
<accession>A0A2S9Q638</accession>
<dbReference type="GO" id="GO:0016705">
    <property type="term" value="F:oxidoreductase activity, acting on paired donors, with incorporation or reduction of molecular oxygen"/>
    <property type="evidence" value="ECO:0007669"/>
    <property type="project" value="InterPro"/>
</dbReference>
<name>A0A2S9Q638_9HYPH</name>
<dbReference type="PANTHER" id="PTHR30137:SF15">
    <property type="entry name" value="BLL6902 PROTEIN"/>
    <property type="match status" value="1"/>
</dbReference>
<gene>
    <name evidence="2" type="ORF">C5L14_25175</name>
</gene>
<dbReference type="AlphaFoldDB" id="A0A2S9Q638"/>
<comment type="caution">
    <text evidence="2">The sequence shown here is derived from an EMBL/GenBank/DDBJ whole genome shotgun (WGS) entry which is preliminary data.</text>
</comment>
<protein>
    <submittedName>
        <fullName evidence="2">LLM class flavin-dependent oxidoreductase</fullName>
    </submittedName>
</protein>
<dbReference type="OrthoDB" id="9804736at2"/>
<dbReference type="Proteomes" id="UP000237682">
    <property type="component" value="Unassembled WGS sequence"/>
</dbReference>
<sequence length="359" mass="38955">MPSPLVSHVGFLSPGSYPDDDPAGGLERTLQLFELGESLGYDSAWVRQRHLEPGVSAAAVFLAAASQRTRHIQLGTAVIPMGYESPYRLAEDLATVDVLSRGRLNVGLSAGTPPHAELLAPLVFDGEWRGHDFSHARVQRLADNLRGHYLGAPDSLIDIPGGRIRPRLQPYAKGLVERLWYGGGSLRSAEWAGRSGFNLLMGNVTTGEGTDDFFEAQARQLETYRKASALPRVALGRVIVPYDSADRATRQRYADYAASRQARTLAPNGPRRTLYAADLVGPSEQILERLAADPVLAGISEFRLELPYAFDQHDYEQILTDFIRHIAPELGWGTGSADFSATGSPVAISASSSARGPHL</sequence>
<reference evidence="2 3" key="1">
    <citation type="submission" date="2018-02" db="EMBL/GenBank/DDBJ databases">
        <title>Whole genome sequencing of endophytic bacterium.</title>
        <authorList>
            <person name="Eedara R."/>
            <person name="Podile A.R."/>
        </authorList>
    </citation>
    <scope>NUCLEOTIDE SEQUENCE [LARGE SCALE GENOMIC DNA]</scope>
    <source>
        <strain evidence="2 3">RP1T</strain>
    </source>
</reference>
<dbReference type="InterPro" id="IPR011251">
    <property type="entry name" value="Luciferase-like_dom"/>
</dbReference>
<evidence type="ECO:0000313" key="2">
    <source>
        <dbReference type="EMBL" id="PRH84828.1"/>
    </source>
</evidence>
<proteinExistence type="predicted"/>